<evidence type="ECO:0000313" key="2">
    <source>
        <dbReference type="EMBL" id="PPR88795.1"/>
    </source>
</evidence>
<name>A0A2P5WCI9_GOSBA</name>
<proteinExistence type="predicted"/>
<accession>A0A2P5WCI9</accession>
<dbReference type="Proteomes" id="UP000239757">
    <property type="component" value="Unassembled WGS sequence"/>
</dbReference>
<dbReference type="OrthoDB" id="10549043at2759"/>
<evidence type="ECO:0000313" key="3">
    <source>
        <dbReference type="Proteomes" id="UP000239757"/>
    </source>
</evidence>
<sequence>MSYADTDIIPCILSEVLTNQGMWDAKLPLVVYVMVEMYESNRVMQQFDTMAYLEYLLWLKVAGKLYLLSVKVKSRQLRQKRQRRPLERQLRARRGCTSSSSSTRPEEASPMST</sequence>
<gene>
    <name evidence="2" type="ORF">GOBAR_AA31894</name>
</gene>
<protein>
    <submittedName>
        <fullName evidence="2">Uncharacterized protein</fullName>
    </submittedName>
</protein>
<dbReference type="EMBL" id="KZ668159">
    <property type="protein sequence ID" value="PPR88795.1"/>
    <property type="molecule type" value="Genomic_DNA"/>
</dbReference>
<reference evidence="2 3" key="1">
    <citation type="submission" date="2015-01" db="EMBL/GenBank/DDBJ databases">
        <title>Genome of allotetraploid Gossypium barbadense reveals genomic plasticity and fiber elongation in cotton evolution.</title>
        <authorList>
            <person name="Chen X."/>
            <person name="Liu X."/>
            <person name="Zhao B."/>
            <person name="Zheng H."/>
            <person name="Hu Y."/>
            <person name="Lu G."/>
            <person name="Yang C."/>
            <person name="Chen J."/>
            <person name="Shan C."/>
            <person name="Zhang L."/>
            <person name="Zhou Y."/>
            <person name="Wang L."/>
            <person name="Guo W."/>
            <person name="Bai Y."/>
            <person name="Ruan J."/>
            <person name="Shangguan X."/>
            <person name="Mao Y."/>
            <person name="Jiang J."/>
            <person name="Zhu Y."/>
            <person name="Lei J."/>
            <person name="Kang H."/>
            <person name="Chen S."/>
            <person name="He X."/>
            <person name="Wang R."/>
            <person name="Wang Y."/>
            <person name="Chen J."/>
            <person name="Wang L."/>
            <person name="Yu S."/>
            <person name="Wang B."/>
            <person name="Wei J."/>
            <person name="Song S."/>
            <person name="Lu X."/>
            <person name="Gao Z."/>
            <person name="Gu W."/>
            <person name="Deng X."/>
            <person name="Ma D."/>
            <person name="Wang S."/>
            <person name="Liang W."/>
            <person name="Fang L."/>
            <person name="Cai C."/>
            <person name="Zhu X."/>
            <person name="Zhou B."/>
            <person name="Zhang Y."/>
            <person name="Chen Z."/>
            <person name="Xu S."/>
            <person name="Zhu R."/>
            <person name="Wang S."/>
            <person name="Zhang T."/>
            <person name="Zhao G."/>
        </authorList>
    </citation>
    <scope>NUCLEOTIDE SEQUENCE [LARGE SCALE GENOMIC DNA]</scope>
    <source>
        <strain evidence="3">cv. Xinhai21</strain>
        <tissue evidence="2">Leaf</tissue>
    </source>
</reference>
<organism evidence="2 3">
    <name type="scientific">Gossypium barbadense</name>
    <name type="common">Sea Island cotton</name>
    <name type="synonym">Hibiscus barbadensis</name>
    <dbReference type="NCBI Taxonomy" id="3634"/>
    <lineage>
        <taxon>Eukaryota</taxon>
        <taxon>Viridiplantae</taxon>
        <taxon>Streptophyta</taxon>
        <taxon>Embryophyta</taxon>
        <taxon>Tracheophyta</taxon>
        <taxon>Spermatophyta</taxon>
        <taxon>Magnoliopsida</taxon>
        <taxon>eudicotyledons</taxon>
        <taxon>Gunneridae</taxon>
        <taxon>Pentapetalae</taxon>
        <taxon>rosids</taxon>
        <taxon>malvids</taxon>
        <taxon>Malvales</taxon>
        <taxon>Malvaceae</taxon>
        <taxon>Malvoideae</taxon>
        <taxon>Gossypium</taxon>
    </lineage>
</organism>
<feature type="region of interest" description="Disordered" evidence="1">
    <location>
        <begin position="79"/>
        <end position="113"/>
    </location>
</feature>
<evidence type="ECO:0000256" key="1">
    <source>
        <dbReference type="SAM" id="MobiDB-lite"/>
    </source>
</evidence>
<dbReference type="AlphaFoldDB" id="A0A2P5WCI9"/>